<dbReference type="InterPro" id="IPR003598">
    <property type="entry name" value="Ig_sub2"/>
</dbReference>
<organism evidence="1 2">
    <name type="scientific">Paramuricea clavata</name>
    <name type="common">Red gorgonian</name>
    <name type="synonym">Violescent sea-whip</name>
    <dbReference type="NCBI Taxonomy" id="317549"/>
    <lineage>
        <taxon>Eukaryota</taxon>
        <taxon>Metazoa</taxon>
        <taxon>Cnidaria</taxon>
        <taxon>Anthozoa</taxon>
        <taxon>Octocorallia</taxon>
        <taxon>Malacalcyonacea</taxon>
        <taxon>Plexauridae</taxon>
        <taxon>Paramuricea</taxon>
    </lineage>
</organism>
<dbReference type="InterPro" id="IPR036179">
    <property type="entry name" value="Ig-like_dom_sf"/>
</dbReference>
<dbReference type="Gene3D" id="2.60.40.10">
    <property type="entry name" value="Immunoglobulins"/>
    <property type="match status" value="1"/>
</dbReference>
<keyword evidence="2" id="KW-1185">Reference proteome</keyword>
<protein>
    <submittedName>
        <fullName evidence="1">Titin-like isoform X1</fullName>
    </submittedName>
</protein>
<dbReference type="SMART" id="SM00409">
    <property type="entry name" value="IG"/>
    <property type="match status" value="1"/>
</dbReference>
<sequence>MVGEKLELQWKYNVKVSERNQWRISLYVFNNTDNAKNTLLALDQFGKIKVRQSLPLVYQRIDLKLSHNIARISIPTTTFDDTAGYGINFDKPSTGKNSLQKVTDVIIVDMFLDEADSSTVLRSWIGQSVDFVCTIILKVGADSPSFKWKNVDKNITFSNDKTSGTRTKSVLTIIPKSESDFGTYKCYARTSHAKIKHNMTLIKVGKLA</sequence>
<gene>
    <name evidence="1" type="ORF">PACLA_8A077393</name>
</gene>
<dbReference type="SUPFAM" id="SSF48726">
    <property type="entry name" value="Immunoglobulin"/>
    <property type="match status" value="1"/>
</dbReference>
<dbReference type="Pfam" id="PF00047">
    <property type="entry name" value="ig"/>
    <property type="match status" value="1"/>
</dbReference>
<dbReference type="SMART" id="SM00408">
    <property type="entry name" value="IGc2"/>
    <property type="match status" value="1"/>
</dbReference>
<dbReference type="InterPro" id="IPR013783">
    <property type="entry name" value="Ig-like_fold"/>
</dbReference>
<dbReference type="InterPro" id="IPR013151">
    <property type="entry name" value="Immunoglobulin_dom"/>
</dbReference>
<dbReference type="PROSITE" id="PS50835">
    <property type="entry name" value="IG_LIKE"/>
    <property type="match status" value="1"/>
</dbReference>
<accession>A0A7D9LQ87</accession>
<dbReference type="InterPro" id="IPR007110">
    <property type="entry name" value="Ig-like_dom"/>
</dbReference>
<proteinExistence type="predicted"/>
<dbReference type="InterPro" id="IPR003599">
    <property type="entry name" value="Ig_sub"/>
</dbReference>
<reference evidence="1" key="1">
    <citation type="submission" date="2020-04" db="EMBL/GenBank/DDBJ databases">
        <authorList>
            <person name="Alioto T."/>
            <person name="Alioto T."/>
            <person name="Gomez Garrido J."/>
        </authorList>
    </citation>
    <scope>NUCLEOTIDE SEQUENCE</scope>
    <source>
        <strain evidence="1">A484AB</strain>
    </source>
</reference>
<dbReference type="Proteomes" id="UP001152795">
    <property type="component" value="Unassembled WGS sequence"/>
</dbReference>
<dbReference type="CDD" id="cd00096">
    <property type="entry name" value="Ig"/>
    <property type="match status" value="1"/>
</dbReference>
<comment type="caution">
    <text evidence="1">The sequence shown here is derived from an EMBL/GenBank/DDBJ whole genome shotgun (WGS) entry which is preliminary data.</text>
</comment>
<name>A0A7D9LQ87_PARCT</name>
<dbReference type="AlphaFoldDB" id="A0A7D9LQ87"/>
<evidence type="ECO:0000313" key="1">
    <source>
        <dbReference type="EMBL" id="CAB4036617.1"/>
    </source>
</evidence>
<evidence type="ECO:0000313" key="2">
    <source>
        <dbReference type="Proteomes" id="UP001152795"/>
    </source>
</evidence>
<dbReference type="EMBL" id="CACRXK020022229">
    <property type="protein sequence ID" value="CAB4036617.1"/>
    <property type="molecule type" value="Genomic_DNA"/>
</dbReference>
<dbReference type="OrthoDB" id="5979002at2759"/>